<dbReference type="Gene3D" id="3.90.550.10">
    <property type="entry name" value="Spore Coat Polysaccharide Biosynthesis Protein SpsA, Chain A"/>
    <property type="match status" value="1"/>
</dbReference>
<evidence type="ECO:0000313" key="1">
    <source>
        <dbReference type="EMBL" id="KAK8038533.1"/>
    </source>
</evidence>
<dbReference type="CDD" id="cd02537">
    <property type="entry name" value="GT8_Glycogenin"/>
    <property type="match status" value="1"/>
</dbReference>
<keyword evidence="1" id="KW-0808">Transferase</keyword>
<name>A0ABR1SW33_9PEZI</name>
<protein>
    <submittedName>
        <fullName evidence="1">Nucleotide-diphospho-sugar transferase</fullName>
    </submittedName>
</protein>
<keyword evidence="2" id="KW-1185">Reference proteome</keyword>
<dbReference type="GO" id="GO:0016740">
    <property type="term" value="F:transferase activity"/>
    <property type="evidence" value="ECO:0007669"/>
    <property type="project" value="UniProtKB-KW"/>
</dbReference>
<dbReference type="PANTHER" id="PTHR11183">
    <property type="entry name" value="GLYCOGENIN SUBFAMILY MEMBER"/>
    <property type="match status" value="1"/>
</dbReference>
<gene>
    <name evidence="1" type="ORF">PG993_006944</name>
</gene>
<dbReference type="InterPro" id="IPR029044">
    <property type="entry name" value="Nucleotide-diphossugar_trans"/>
</dbReference>
<sequence length="395" mass="43905">MAPQSSSSPRRHAYVTLITRASYLAGVVLLADTLRRHGSQCPLIVLYTPKLSASAVRALELEAPRQNMILRRCEYLLPPGDAQVTLIAQRFEDTWTKLRVFELCGLGYDAVCYLDADMAVFRNMDAVFHKVDRELPEGWLGANHCCVCNRDGDPWAPSDWRQENCAYTPVSHPGGLTNPTQPPIGACDGAIATLEAGPSRTHRLLNGGMFVFRPTQELRDSLLSFFSHPDNVPLLSTFKFPDQDFLAHFFRGRWRALGWQFNALKTMRYWHAGLWRDDEVVCLHYIVDKPWTRRVGGDGVAGYKGRDGATHQWWWDAYERWEGERLGGNSKAAGSTDSSAAEEVVRLVRRGVAPPLGASDGWCDGVDPDMQAIGASVQGFANNQASPPSVVKTKA</sequence>
<dbReference type="EMBL" id="JAQQWK010000006">
    <property type="protein sequence ID" value="KAK8038533.1"/>
    <property type="molecule type" value="Genomic_DNA"/>
</dbReference>
<dbReference type="SUPFAM" id="SSF53448">
    <property type="entry name" value="Nucleotide-diphospho-sugar transferases"/>
    <property type="match status" value="1"/>
</dbReference>
<accession>A0ABR1SW33</accession>
<dbReference type="Proteomes" id="UP001444661">
    <property type="component" value="Unassembled WGS sequence"/>
</dbReference>
<reference evidence="1 2" key="1">
    <citation type="submission" date="2023-01" db="EMBL/GenBank/DDBJ databases">
        <title>Analysis of 21 Apiospora genomes using comparative genomics revels a genus with tremendous synthesis potential of carbohydrate active enzymes and secondary metabolites.</title>
        <authorList>
            <person name="Sorensen T."/>
        </authorList>
    </citation>
    <scope>NUCLEOTIDE SEQUENCE [LARGE SCALE GENOMIC DNA]</scope>
    <source>
        <strain evidence="1 2">CBS 33761</strain>
    </source>
</reference>
<dbReference type="InterPro" id="IPR050587">
    <property type="entry name" value="GNT1/Glycosyltrans_8"/>
</dbReference>
<comment type="caution">
    <text evidence="1">The sequence shown here is derived from an EMBL/GenBank/DDBJ whole genome shotgun (WGS) entry which is preliminary data.</text>
</comment>
<evidence type="ECO:0000313" key="2">
    <source>
        <dbReference type="Proteomes" id="UP001444661"/>
    </source>
</evidence>
<organism evidence="1 2">
    <name type="scientific">Apiospora rasikravindrae</name>
    <dbReference type="NCBI Taxonomy" id="990691"/>
    <lineage>
        <taxon>Eukaryota</taxon>
        <taxon>Fungi</taxon>
        <taxon>Dikarya</taxon>
        <taxon>Ascomycota</taxon>
        <taxon>Pezizomycotina</taxon>
        <taxon>Sordariomycetes</taxon>
        <taxon>Xylariomycetidae</taxon>
        <taxon>Amphisphaeriales</taxon>
        <taxon>Apiosporaceae</taxon>
        <taxon>Apiospora</taxon>
    </lineage>
</organism>
<proteinExistence type="predicted"/>